<sequence length="238" mass="24825">MSKFLAVGLAVAALLLGAVAVISTPSTPSRPVVEQDVALTAANPARAQCEGREIPRRINDVVRSGRYRGQALATAIRQAIADARADCARRFPDSTTPRPTTTTPRPTTTTPRPTTTTTTPPVNTCPSGTAEITNGTIEFLQCGTGISSGDFTANVTARFGQTFGDITLYCPAGKVIIPDGAGFDTSGGAGPYTGTDGQPEGTGLVRNGEGYRVHAKSYDPERDNTLRVSIECRPKAAA</sequence>
<gene>
    <name evidence="3" type="ORF">QRT03_23585</name>
</gene>
<name>A0ABT7ME80_9PSEU</name>
<feature type="compositionally biased region" description="Low complexity" evidence="1">
    <location>
        <begin position="95"/>
        <end position="121"/>
    </location>
</feature>
<comment type="caution">
    <text evidence="3">The sequence shown here is derived from an EMBL/GenBank/DDBJ whole genome shotgun (WGS) entry which is preliminary data.</text>
</comment>
<feature type="region of interest" description="Disordered" evidence="1">
    <location>
        <begin position="187"/>
        <end position="218"/>
    </location>
</feature>
<feature type="region of interest" description="Disordered" evidence="1">
    <location>
        <begin position="88"/>
        <end position="127"/>
    </location>
</feature>
<evidence type="ECO:0000313" key="4">
    <source>
        <dbReference type="Proteomes" id="UP001231924"/>
    </source>
</evidence>
<feature type="compositionally biased region" description="Basic and acidic residues" evidence="1">
    <location>
        <begin position="209"/>
        <end position="218"/>
    </location>
</feature>
<keyword evidence="4" id="KW-1185">Reference proteome</keyword>
<feature type="signal peptide" evidence="2">
    <location>
        <begin position="1"/>
        <end position="20"/>
    </location>
</feature>
<evidence type="ECO:0000256" key="1">
    <source>
        <dbReference type="SAM" id="MobiDB-lite"/>
    </source>
</evidence>
<evidence type="ECO:0000313" key="3">
    <source>
        <dbReference type="EMBL" id="MDL5158970.1"/>
    </source>
</evidence>
<evidence type="ECO:0000256" key="2">
    <source>
        <dbReference type="SAM" id="SignalP"/>
    </source>
</evidence>
<feature type="chain" id="PRO_5046390840" evidence="2">
    <location>
        <begin position="21"/>
        <end position="238"/>
    </location>
</feature>
<organism evidence="3 4">
    <name type="scientific">Actinomycetospora termitidis</name>
    <dbReference type="NCBI Taxonomy" id="3053470"/>
    <lineage>
        <taxon>Bacteria</taxon>
        <taxon>Bacillati</taxon>
        <taxon>Actinomycetota</taxon>
        <taxon>Actinomycetes</taxon>
        <taxon>Pseudonocardiales</taxon>
        <taxon>Pseudonocardiaceae</taxon>
        <taxon>Actinomycetospora</taxon>
    </lineage>
</organism>
<dbReference type="EMBL" id="JASVWF010000006">
    <property type="protein sequence ID" value="MDL5158970.1"/>
    <property type="molecule type" value="Genomic_DNA"/>
</dbReference>
<dbReference type="RefSeq" id="WP_286055534.1">
    <property type="nucleotide sequence ID" value="NZ_JASVWF010000006.1"/>
</dbReference>
<accession>A0ABT7ME80</accession>
<keyword evidence="2" id="KW-0732">Signal</keyword>
<dbReference type="Proteomes" id="UP001231924">
    <property type="component" value="Unassembled WGS sequence"/>
</dbReference>
<reference evidence="3 4" key="1">
    <citation type="submission" date="2023-06" db="EMBL/GenBank/DDBJ databases">
        <title>Actinomycetospora Odt1-22.</title>
        <authorList>
            <person name="Supong K."/>
        </authorList>
    </citation>
    <scope>NUCLEOTIDE SEQUENCE [LARGE SCALE GENOMIC DNA]</scope>
    <source>
        <strain evidence="3 4">Odt1-22</strain>
    </source>
</reference>
<proteinExistence type="predicted"/>
<protein>
    <submittedName>
        <fullName evidence="3">Uncharacterized protein</fullName>
    </submittedName>
</protein>